<comment type="caution">
    <text evidence="2">The sequence shown here is derived from an EMBL/GenBank/DDBJ whole genome shotgun (WGS) entry which is preliminary data.</text>
</comment>
<reference evidence="2" key="1">
    <citation type="submission" date="2020-10" db="EMBL/GenBank/DDBJ databases">
        <authorList>
            <person name="Gilroy R."/>
        </authorList>
    </citation>
    <scope>NUCLEOTIDE SEQUENCE</scope>
    <source>
        <strain evidence="2">10532</strain>
    </source>
</reference>
<gene>
    <name evidence="2" type="ORF">IAA81_07920</name>
</gene>
<dbReference type="EMBL" id="JADIMM010000090">
    <property type="protein sequence ID" value="MBO8458139.1"/>
    <property type="molecule type" value="Genomic_DNA"/>
</dbReference>
<accession>A0A9D9HQR5</accession>
<protein>
    <submittedName>
        <fullName evidence="2">Uncharacterized protein</fullName>
    </submittedName>
</protein>
<proteinExistence type="predicted"/>
<dbReference type="Proteomes" id="UP000823638">
    <property type="component" value="Unassembled WGS sequence"/>
</dbReference>
<evidence type="ECO:0000313" key="3">
    <source>
        <dbReference type="Proteomes" id="UP000823638"/>
    </source>
</evidence>
<evidence type="ECO:0000256" key="1">
    <source>
        <dbReference type="SAM" id="Phobius"/>
    </source>
</evidence>
<dbReference type="AlphaFoldDB" id="A0A9D9HQR5"/>
<feature type="transmembrane region" description="Helical" evidence="1">
    <location>
        <begin position="192"/>
        <end position="213"/>
    </location>
</feature>
<keyword evidence="1" id="KW-0472">Membrane</keyword>
<sequence length="296" mass="34622">MNTTFIPGVSSYLPDFSAFFESFIKYLPLSFLFFFPVFYILASIYHPPFTGIMVPLLTITSLFFALIIPFSFIFKTETGENYNKNTLNPIDYEFSRVVKTDDVMVFWNKIENNTLENVIIVTPETEPPLKKFDNLTIEDLSPYGLTLADFRLSNDSSFNREKMIFFDKIQRNFFNKIITLTDNLRVSFTKGFFSYILISIGYFLILSGLWPFAFFSSWKLLDFLFVIFGFISSIYLLNLIYSESFINYLSSKIPVIKIPELYSLIFSVLIFIVLQIFGFFVILTHRNRKGEKQDEN</sequence>
<feature type="transmembrane region" description="Helical" evidence="1">
    <location>
        <begin position="54"/>
        <end position="74"/>
    </location>
</feature>
<evidence type="ECO:0000313" key="2">
    <source>
        <dbReference type="EMBL" id="MBO8458139.1"/>
    </source>
</evidence>
<feature type="transmembrane region" description="Helical" evidence="1">
    <location>
        <begin position="23"/>
        <end position="42"/>
    </location>
</feature>
<reference evidence="2" key="2">
    <citation type="journal article" date="2021" name="PeerJ">
        <title>Extensive microbial diversity within the chicken gut microbiome revealed by metagenomics and culture.</title>
        <authorList>
            <person name="Gilroy R."/>
            <person name="Ravi A."/>
            <person name="Getino M."/>
            <person name="Pursley I."/>
            <person name="Horton D.L."/>
            <person name="Alikhan N.F."/>
            <person name="Baker D."/>
            <person name="Gharbi K."/>
            <person name="Hall N."/>
            <person name="Watson M."/>
            <person name="Adriaenssens E.M."/>
            <person name="Foster-Nyarko E."/>
            <person name="Jarju S."/>
            <person name="Secka A."/>
            <person name="Antonio M."/>
            <person name="Oren A."/>
            <person name="Chaudhuri R.R."/>
            <person name="La Ragione R."/>
            <person name="Hildebrand F."/>
            <person name="Pallen M.J."/>
        </authorList>
    </citation>
    <scope>NUCLEOTIDE SEQUENCE</scope>
    <source>
        <strain evidence="2">10532</strain>
    </source>
</reference>
<organism evidence="2 3">
    <name type="scientific">Candidatus Gallitreponema excrementavium</name>
    <dbReference type="NCBI Taxonomy" id="2840840"/>
    <lineage>
        <taxon>Bacteria</taxon>
        <taxon>Pseudomonadati</taxon>
        <taxon>Spirochaetota</taxon>
        <taxon>Spirochaetia</taxon>
        <taxon>Spirochaetales</taxon>
        <taxon>Candidatus Gallitreponema</taxon>
    </lineage>
</organism>
<feature type="transmembrane region" description="Helical" evidence="1">
    <location>
        <begin position="261"/>
        <end position="283"/>
    </location>
</feature>
<name>A0A9D9HQR5_9SPIR</name>
<feature type="transmembrane region" description="Helical" evidence="1">
    <location>
        <begin position="220"/>
        <end position="241"/>
    </location>
</feature>
<keyword evidence="1" id="KW-1133">Transmembrane helix</keyword>
<keyword evidence="1" id="KW-0812">Transmembrane</keyword>